<dbReference type="InterPro" id="IPR015424">
    <property type="entry name" value="PyrdxlP-dep_Trfase"/>
</dbReference>
<sequence>MYCQENFSNSAYDQKKEMIIDLRSDTLTKPTKEMREAMFNADVGDDVFNEDPTVKKLQEAAAEMVGMESAIFVSSGTMGNLIASRISIEDTCLSKETVMFSYILSTLNSQYDMTPNTYKLINIQSISEIEIRANSKIKFIKEQKILLFLQHKEINNMKHLQFYKIWLG</sequence>
<dbReference type="GO" id="GO:0006567">
    <property type="term" value="P:L-threonine catabolic process"/>
    <property type="evidence" value="ECO:0007669"/>
    <property type="project" value="TreeGrafter"/>
</dbReference>
<evidence type="ECO:0000256" key="2">
    <source>
        <dbReference type="ARBA" id="ARBA00006966"/>
    </source>
</evidence>
<organism evidence="5 6">
    <name type="scientific">Eufriesea mexicana</name>
    <dbReference type="NCBI Taxonomy" id="516756"/>
    <lineage>
        <taxon>Eukaryota</taxon>
        <taxon>Metazoa</taxon>
        <taxon>Ecdysozoa</taxon>
        <taxon>Arthropoda</taxon>
        <taxon>Hexapoda</taxon>
        <taxon>Insecta</taxon>
        <taxon>Pterygota</taxon>
        <taxon>Neoptera</taxon>
        <taxon>Endopterygota</taxon>
        <taxon>Hymenoptera</taxon>
        <taxon>Apocrita</taxon>
        <taxon>Aculeata</taxon>
        <taxon>Apoidea</taxon>
        <taxon>Anthophila</taxon>
        <taxon>Apidae</taxon>
        <taxon>Eufriesea</taxon>
    </lineage>
</organism>
<evidence type="ECO:0000313" key="5">
    <source>
        <dbReference type="EMBL" id="OAD54908.1"/>
    </source>
</evidence>
<dbReference type="AlphaFoldDB" id="A0A310SMB6"/>
<dbReference type="PANTHER" id="PTHR48097:SF9">
    <property type="entry name" value="L-THREONINE ALDOLASE"/>
    <property type="match status" value="1"/>
</dbReference>
<keyword evidence="3" id="KW-0663">Pyridoxal phosphate</keyword>
<dbReference type="OrthoDB" id="10261951at2759"/>
<dbReference type="InterPro" id="IPR001597">
    <property type="entry name" value="ArAA_b-elim_lyase/Thr_aldolase"/>
</dbReference>
<name>A0A310SMB6_9HYME</name>
<evidence type="ECO:0000259" key="4">
    <source>
        <dbReference type="Pfam" id="PF01212"/>
    </source>
</evidence>
<dbReference type="SUPFAM" id="SSF53383">
    <property type="entry name" value="PLP-dependent transferases"/>
    <property type="match status" value="1"/>
</dbReference>
<dbReference type="InterPro" id="IPR015421">
    <property type="entry name" value="PyrdxlP-dep_Trfase_major"/>
</dbReference>
<dbReference type="Gene3D" id="3.40.640.10">
    <property type="entry name" value="Type I PLP-dependent aspartate aminotransferase-like (Major domain)"/>
    <property type="match status" value="1"/>
</dbReference>
<dbReference type="Pfam" id="PF01212">
    <property type="entry name" value="Beta_elim_lyase"/>
    <property type="match status" value="1"/>
</dbReference>
<dbReference type="PANTHER" id="PTHR48097">
    <property type="entry name" value="L-THREONINE ALDOLASE-RELATED"/>
    <property type="match status" value="1"/>
</dbReference>
<feature type="domain" description="Aromatic amino acid beta-eliminating lyase/threonine aldolase" evidence="4">
    <location>
        <begin position="21"/>
        <end position="88"/>
    </location>
</feature>
<dbReference type="GO" id="GO:0005829">
    <property type="term" value="C:cytosol"/>
    <property type="evidence" value="ECO:0007669"/>
    <property type="project" value="TreeGrafter"/>
</dbReference>
<dbReference type="Proteomes" id="UP000250275">
    <property type="component" value="Unassembled WGS sequence"/>
</dbReference>
<evidence type="ECO:0000256" key="1">
    <source>
        <dbReference type="ARBA" id="ARBA00001933"/>
    </source>
</evidence>
<accession>A0A310SMB6</accession>
<proteinExistence type="inferred from homology"/>
<comment type="cofactor">
    <cofactor evidence="1">
        <name>pyridoxal 5'-phosphate</name>
        <dbReference type="ChEBI" id="CHEBI:597326"/>
    </cofactor>
</comment>
<evidence type="ECO:0000313" key="6">
    <source>
        <dbReference type="Proteomes" id="UP000250275"/>
    </source>
</evidence>
<protein>
    <recommendedName>
        <fullName evidence="4">Aromatic amino acid beta-eliminating lyase/threonine aldolase domain-containing protein</fullName>
    </recommendedName>
</protein>
<keyword evidence="6" id="KW-1185">Reference proteome</keyword>
<comment type="similarity">
    <text evidence="2">Belongs to the threonine aldolase family.</text>
</comment>
<gene>
    <name evidence="5" type="ORF">WN48_05881</name>
</gene>
<dbReference type="EMBL" id="KQ763593">
    <property type="protein sequence ID" value="OAD54908.1"/>
    <property type="molecule type" value="Genomic_DNA"/>
</dbReference>
<dbReference type="GO" id="GO:0006545">
    <property type="term" value="P:glycine biosynthetic process"/>
    <property type="evidence" value="ECO:0007669"/>
    <property type="project" value="TreeGrafter"/>
</dbReference>
<reference evidence="5 6" key="1">
    <citation type="submission" date="2015-07" db="EMBL/GenBank/DDBJ databases">
        <title>The genome of Eufriesea mexicana.</title>
        <authorList>
            <person name="Pan H."/>
            <person name="Kapheim K."/>
        </authorList>
    </citation>
    <scope>NUCLEOTIDE SEQUENCE [LARGE SCALE GENOMIC DNA]</scope>
    <source>
        <strain evidence="5">0111107269</strain>
        <tissue evidence="5">Whole body</tissue>
    </source>
</reference>
<dbReference type="GO" id="GO:0008732">
    <property type="term" value="F:L-allo-threonine aldolase activity"/>
    <property type="evidence" value="ECO:0007669"/>
    <property type="project" value="TreeGrafter"/>
</dbReference>
<evidence type="ECO:0000256" key="3">
    <source>
        <dbReference type="ARBA" id="ARBA00022898"/>
    </source>
</evidence>